<dbReference type="AlphaFoldDB" id="A0A1U9VFP5"/>
<evidence type="ECO:0000313" key="1">
    <source>
        <dbReference type="EMBL" id="AQW28901.1"/>
    </source>
</evidence>
<name>A0A1U9VFP5_9RALS</name>
<proteinExistence type="predicted"/>
<dbReference type="Gene3D" id="3.20.20.150">
    <property type="entry name" value="Divalent-metal-dependent TIM barrel enzymes"/>
    <property type="match status" value="1"/>
</dbReference>
<dbReference type="EMBL" id="CP019911">
    <property type="protein sequence ID" value="AQW28901.1"/>
    <property type="molecule type" value="Genomic_DNA"/>
</dbReference>
<gene>
    <name evidence="1" type="ORF">B0B51_01930</name>
</gene>
<organism evidence="1 2">
    <name type="scientific">blood disease bacterium A2-HR MARDI</name>
    <dbReference type="NCBI Taxonomy" id="1944648"/>
    <lineage>
        <taxon>Bacteria</taxon>
        <taxon>Pseudomonadati</taxon>
        <taxon>Pseudomonadota</taxon>
        <taxon>Betaproteobacteria</taxon>
        <taxon>Burkholderiales</taxon>
        <taxon>Burkholderiaceae</taxon>
        <taxon>Ralstonia</taxon>
        <taxon>Ralstonia solanacearum species complex</taxon>
    </lineage>
</organism>
<dbReference type="InterPro" id="IPR036237">
    <property type="entry name" value="Xyl_isomerase-like_sf"/>
</dbReference>
<dbReference type="SUPFAM" id="SSF51658">
    <property type="entry name" value="Xylose isomerase-like"/>
    <property type="match status" value="1"/>
</dbReference>
<protein>
    <submittedName>
        <fullName evidence="1">Xylose isomerase</fullName>
    </submittedName>
</protein>
<keyword evidence="1" id="KW-0413">Isomerase</keyword>
<dbReference type="Proteomes" id="UP000189628">
    <property type="component" value="Chromosome"/>
</dbReference>
<reference evidence="1 2" key="1">
    <citation type="submission" date="2017-02" db="EMBL/GenBank/DDBJ databases">
        <title>Blood Disease Bacterium A2-HR MARDI.</title>
        <authorList>
            <person name="Badrun R."/>
            <person name="Abu Bakar N."/>
            <person name="Laboh R."/>
        </authorList>
    </citation>
    <scope>NUCLEOTIDE SEQUENCE [LARGE SCALE GENOMIC DNA]</scope>
    <source>
        <strain evidence="1 2">A2-HR MARDI</strain>
    </source>
</reference>
<dbReference type="RefSeq" id="WP_078221723.1">
    <property type="nucleotide sequence ID" value="NZ_CP019911.1"/>
</dbReference>
<dbReference type="GO" id="GO:0016853">
    <property type="term" value="F:isomerase activity"/>
    <property type="evidence" value="ECO:0007669"/>
    <property type="project" value="UniProtKB-KW"/>
</dbReference>
<sequence length="345" mass="37474">MTAGLPIGINLDGVLVHDGLPTPDMATRFAMVAEAGVFDYVERNPEPGEDLTSYRALCDRHGLPMRVMGGSFIAGRDDDRAARGMADAVALGARVFNCQLFARHADGHPLSDAQVAAFYLRLLERGARGGIPCLPCLEVHVDMWNEDVRRVARVAQVLAREGVTLALTLDVSHLIYKIDNPTELAAAGLADDVASGALVLDPASPRAVFRQWLARGWVRHAHARSASPDGRPNPWMARAPGVPGRGIQYPFVAPPPGTYHAGWQPERLLPWKTAMRHLLDWRATHPEAPGQISCEFIPFPDYGGGARYSILDHNIACACWLRQAWTECCAGSAPVSQPAFQDIAP</sequence>
<accession>A0A1U9VFP5</accession>
<evidence type="ECO:0000313" key="2">
    <source>
        <dbReference type="Proteomes" id="UP000189628"/>
    </source>
</evidence>